<keyword evidence="2" id="KW-0472">Membrane</keyword>
<reference evidence="3 4" key="1">
    <citation type="submission" date="2017-05" db="EMBL/GenBank/DDBJ databases">
        <authorList>
            <person name="Varghese N."/>
            <person name="Submissions S."/>
        </authorList>
    </citation>
    <scope>NUCLEOTIDE SEQUENCE [LARGE SCALE GENOMIC DNA]</scope>
    <source>
        <strain evidence="3 4">DSM 27040</strain>
    </source>
</reference>
<dbReference type="RefSeq" id="WP_142534499.1">
    <property type="nucleotide sequence ID" value="NZ_FXTB01000011.1"/>
</dbReference>
<sequence>MKKILFYWGELKSTFWFLPVVFILLAIVFALLFAYFDSQVQFPDKGIWPYILVGSASSARTILATISAAMIGVAGTVFSITLVALTLASSQFGPRLIRNFMYDRFNQVVLGTYIATFIYCLMVLNTIKETDHLIYIPSLSILFAIIAAVANIILLVIFIHHISVSIQADKVISDISESMSKNISSLFPDTLDDVKSKRPHYDEKALKNACTTKQTILAAKSGYLQYIDNDALVALALDYDFLIHLNCRAGDYLVKESELGTVYAGKNIEDEQIKKISHQLIIGQTRTRQQDAEHAIHQMVEIAARALSPGVNDPYTAIACIDNLTSTMCYLSRVKFPSKHRTDKDKRLRLIVETFSFNGMLNAAFNQIRQYAKGSPSVVIRLMDALITIDQFTHKPDYKISLKKHAEMIMNMAKESFTEPNDIKDVKERYALIVKD</sequence>
<name>A0A521EUB9_SACCC</name>
<keyword evidence="2" id="KW-0812">Transmembrane</keyword>
<evidence type="ECO:0000313" key="4">
    <source>
        <dbReference type="Proteomes" id="UP000319040"/>
    </source>
</evidence>
<dbReference type="Pfam" id="PF10011">
    <property type="entry name" value="DUF2254"/>
    <property type="match status" value="1"/>
</dbReference>
<keyword evidence="2" id="KW-1133">Transmembrane helix</keyword>
<feature type="transmembrane region" description="Helical" evidence="2">
    <location>
        <begin position="15"/>
        <end position="36"/>
    </location>
</feature>
<evidence type="ECO:0000256" key="1">
    <source>
        <dbReference type="ARBA" id="ARBA00022679"/>
    </source>
</evidence>
<dbReference type="SUPFAM" id="SSF54680">
    <property type="entry name" value="Pyrimidine nucleoside phosphorylase C-terminal domain"/>
    <property type="match status" value="1"/>
</dbReference>
<feature type="transmembrane region" description="Helical" evidence="2">
    <location>
        <begin position="133"/>
        <end position="159"/>
    </location>
</feature>
<gene>
    <name evidence="3" type="ORF">SAMN06265379_11152</name>
</gene>
<proteinExistence type="predicted"/>
<dbReference type="AlphaFoldDB" id="A0A521EUB9"/>
<keyword evidence="4" id="KW-1185">Reference proteome</keyword>
<dbReference type="GO" id="GO:0006213">
    <property type="term" value="P:pyrimidine nucleoside metabolic process"/>
    <property type="evidence" value="ECO:0007669"/>
    <property type="project" value="InterPro"/>
</dbReference>
<dbReference type="Proteomes" id="UP000319040">
    <property type="component" value="Unassembled WGS sequence"/>
</dbReference>
<evidence type="ECO:0000256" key="2">
    <source>
        <dbReference type="SAM" id="Phobius"/>
    </source>
</evidence>
<organism evidence="3 4">
    <name type="scientific">Saccharicrinis carchari</name>
    <dbReference type="NCBI Taxonomy" id="1168039"/>
    <lineage>
        <taxon>Bacteria</taxon>
        <taxon>Pseudomonadati</taxon>
        <taxon>Bacteroidota</taxon>
        <taxon>Bacteroidia</taxon>
        <taxon>Marinilabiliales</taxon>
        <taxon>Marinilabiliaceae</taxon>
        <taxon>Saccharicrinis</taxon>
    </lineage>
</organism>
<accession>A0A521EUB9</accession>
<dbReference type="OrthoDB" id="2955631at2"/>
<dbReference type="GO" id="GO:0016763">
    <property type="term" value="F:pentosyltransferase activity"/>
    <property type="evidence" value="ECO:0007669"/>
    <property type="project" value="InterPro"/>
</dbReference>
<dbReference type="EMBL" id="FXTB01000011">
    <property type="protein sequence ID" value="SMO87495.1"/>
    <property type="molecule type" value="Genomic_DNA"/>
</dbReference>
<feature type="transmembrane region" description="Helical" evidence="2">
    <location>
        <begin position="62"/>
        <end position="87"/>
    </location>
</feature>
<dbReference type="InterPro" id="IPR018723">
    <property type="entry name" value="DUF2254_membrane"/>
</dbReference>
<keyword evidence="1" id="KW-0808">Transferase</keyword>
<feature type="transmembrane region" description="Helical" evidence="2">
    <location>
        <begin position="108"/>
        <end position="127"/>
    </location>
</feature>
<dbReference type="InterPro" id="IPR036566">
    <property type="entry name" value="PYNP-like_C_sf"/>
</dbReference>
<protein>
    <submittedName>
        <fullName evidence="3">Uncharacterized membrane protein</fullName>
    </submittedName>
</protein>
<evidence type="ECO:0000313" key="3">
    <source>
        <dbReference type="EMBL" id="SMO87495.1"/>
    </source>
</evidence>